<dbReference type="AlphaFoldDB" id="A0A7J6VPK8"/>
<proteinExistence type="predicted"/>
<reference evidence="1 2" key="1">
    <citation type="submission" date="2020-06" db="EMBL/GenBank/DDBJ databases">
        <title>Transcriptomic and genomic resources for Thalictrum thalictroides and T. hernandezii: Facilitating candidate gene discovery in an emerging model plant lineage.</title>
        <authorList>
            <person name="Arias T."/>
            <person name="Riano-Pachon D.M."/>
            <person name="Di Stilio V.S."/>
        </authorList>
    </citation>
    <scope>NUCLEOTIDE SEQUENCE [LARGE SCALE GENOMIC DNA]</scope>
    <source>
        <strain evidence="2">cv. WT478/WT964</strain>
        <tissue evidence="1">Leaves</tissue>
    </source>
</reference>
<evidence type="ECO:0000313" key="2">
    <source>
        <dbReference type="Proteomes" id="UP000554482"/>
    </source>
</evidence>
<comment type="caution">
    <text evidence="1">The sequence shown here is derived from an EMBL/GenBank/DDBJ whole genome shotgun (WGS) entry which is preliminary data.</text>
</comment>
<organism evidence="1 2">
    <name type="scientific">Thalictrum thalictroides</name>
    <name type="common">Rue-anemone</name>
    <name type="synonym">Anemone thalictroides</name>
    <dbReference type="NCBI Taxonomy" id="46969"/>
    <lineage>
        <taxon>Eukaryota</taxon>
        <taxon>Viridiplantae</taxon>
        <taxon>Streptophyta</taxon>
        <taxon>Embryophyta</taxon>
        <taxon>Tracheophyta</taxon>
        <taxon>Spermatophyta</taxon>
        <taxon>Magnoliopsida</taxon>
        <taxon>Ranunculales</taxon>
        <taxon>Ranunculaceae</taxon>
        <taxon>Thalictroideae</taxon>
        <taxon>Thalictrum</taxon>
    </lineage>
</organism>
<evidence type="ECO:0008006" key="3">
    <source>
        <dbReference type="Google" id="ProtNLM"/>
    </source>
</evidence>
<evidence type="ECO:0000313" key="1">
    <source>
        <dbReference type="EMBL" id="KAF5186701.1"/>
    </source>
</evidence>
<dbReference type="Proteomes" id="UP000554482">
    <property type="component" value="Unassembled WGS sequence"/>
</dbReference>
<dbReference type="SUPFAM" id="SSF52047">
    <property type="entry name" value="RNI-like"/>
    <property type="match status" value="1"/>
</dbReference>
<name>A0A7J6VPK8_THATH</name>
<dbReference type="EMBL" id="JABWDY010028942">
    <property type="protein sequence ID" value="KAF5186701.1"/>
    <property type="molecule type" value="Genomic_DNA"/>
</dbReference>
<accession>A0A7J6VPK8</accession>
<gene>
    <name evidence="1" type="ORF">FRX31_023711</name>
</gene>
<keyword evidence="2" id="KW-1185">Reference proteome</keyword>
<sequence>MALHNIDLNEEPKTIEDLDNIGFVHEEGGNHFIEKFFTRYPGVKLPVGIDNFINLEKLAVVDADMEESGLLVEELGKLTQLRKLAICNLKKEDGMQLFASVQNMKYLRSLKP</sequence>
<protein>
    <recommendedName>
        <fullName evidence="3">Disease resistance protein</fullName>
    </recommendedName>
</protein>
<dbReference type="OrthoDB" id="694999at2759"/>